<proteinExistence type="predicted"/>
<organism evidence="3">
    <name type="scientific">Salpingoeca rosetta (strain ATCC 50818 / BSB-021)</name>
    <dbReference type="NCBI Taxonomy" id="946362"/>
    <lineage>
        <taxon>Eukaryota</taxon>
        <taxon>Choanoflagellata</taxon>
        <taxon>Craspedida</taxon>
        <taxon>Salpingoecidae</taxon>
        <taxon>Salpingoeca</taxon>
    </lineage>
</organism>
<evidence type="ECO:0000313" key="2">
    <source>
        <dbReference type="EMBL" id="EGD82221.1"/>
    </source>
</evidence>
<dbReference type="InterPro" id="IPR036412">
    <property type="entry name" value="HAD-like_sf"/>
</dbReference>
<feature type="region of interest" description="Disordered" evidence="1">
    <location>
        <begin position="94"/>
        <end position="130"/>
    </location>
</feature>
<name>F2U3M7_SALR5</name>
<dbReference type="KEGG" id="sre:PTSG_11940"/>
<dbReference type="EMBL" id="GL832960">
    <property type="protein sequence ID" value="EGD82221.1"/>
    <property type="molecule type" value="Genomic_DNA"/>
</dbReference>
<accession>F2U3M7</accession>
<evidence type="ECO:0000256" key="1">
    <source>
        <dbReference type="SAM" id="MobiDB-lite"/>
    </source>
</evidence>
<dbReference type="RefSeq" id="XP_004996404.1">
    <property type="nucleotide sequence ID" value="XM_004996347.1"/>
</dbReference>
<feature type="compositionally biased region" description="Low complexity" evidence="1">
    <location>
        <begin position="107"/>
        <end position="116"/>
    </location>
</feature>
<sequence>MDEQKNNVNLLLLHVATWLHDDDHNSNNHGVSSGKVHRGMWLVCPGQCGHPKRQQQCVGPTVIKTTPMIEDKTVAVEHLAEMSSGELADIVRDGRQREQEQAVDGVSTSSTSSSSTPDKKESAPSDNHQDAVADTLRKAITPPQHSISSPRLWSAIVPCGPAHWHRAGEALQPSLPASARWADTKAHKESHTLKDTTYLSISALKDAGARGGAGTRNTTTHRSEIRFWLVTFIVCAVFLRRVHHRGRVWPDSWDARMIDGMSQRITSSSCCWAWSPSFPGRPFLVSAVQAAYLYSLEVLIAAPASHEGSDWQHLQPAEGRYSQGNRVEERIDIELVQRGDKLKGAGQMVEAMITGRINPRLVSKGVIVVWAAPWYVVFEATHVGSEDAQLSKAPIQQRQAGGALCVKHRAAVGVWVALLTSGATDTLELTSDESGFQLAVLDKTGTLTVGSRTVTRLWRTSALSPATDFKTVSAWGISATVDSMPIVIGMPTVKRAVRLLHPHGLRLAMLTWATRRAWRGPLGAEVGIDNVLAAACRSWRQKGEVVMMVGDGINIESADVVLMIKDNLLDVFFWPHTCCMRPCSASTTTFIWVWCATPPTCADGGCCDAVHVSEIQSIATATTSSPSSVVLWHHFDEGDGFIGTISVSASREQHLLVPEAGSFGRVQPDLLLVAVPWRKVFGTWTSPAVWPLCCPPFGEHARLAALTQHNAGQYSFESATWTRDAKHVLLYGRALRCRLRNVCSASTRATPRPSQSALLAIKARCLEPSSLSPTSRSIDCGSVAELQRAVRMFPATVSTAVEDAETDTPLSLLFTSTSVSWLDCNMVQCVVDKVCEAIRAFFNLGG</sequence>
<dbReference type="SUPFAM" id="SSF56784">
    <property type="entry name" value="HAD-like"/>
    <property type="match status" value="1"/>
</dbReference>
<evidence type="ECO:0000313" key="3">
    <source>
        <dbReference type="Proteomes" id="UP000007799"/>
    </source>
</evidence>
<keyword evidence="3" id="KW-1185">Reference proteome</keyword>
<gene>
    <name evidence="2" type="ORF">PTSG_11940</name>
</gene>
<dbReference type="Gene3D" id="3.40.50.1000">
    <property type="entry name" value="HAD superfamily/HAD-like"/>
    <property type="match status" value="1"/>
</dbReference>
<feature type="compositionally biased region" description="Basic and acidic residues" evidence="1">
    <location>
        <begin position="117"/>
        <end position="130"/>
    </location>
</feature>
<dbReference type="Proteomes" id="UP000007799">
    <property type="component" value="Unassembled WGS sequence"/>
</dbReference>
<reference evidence="2" key="1">
    <citation type="submission" date="2009-08" db="EMBL/GenBank/DDBJ databases">
        <title>Annotation of Salpingoeca rosetta.</title>
        <authorList>
            <consortium name="The Broad Institute Genome Sequencing Platform"/>
            <person name="Russ C."/>
            <person name="Cuomo C."/>
            <person name="Burger G."/>
            <person name="Gray M.W."/>
            <person name="Holland P.W.H."/>
            <person name="King N."/>
            <person name="Lang F.B.F."/>
            <person name="Roger A.J."/>
            <person name="Ruiz-Trillo I."/>
            <person name="Young S.K."/>
            <person name="Zeng Q."/>
            <person name="Gargeya S."/>
            <person name="Alvarado L."/>
            <person name="Berlin A."/>
            <person name="Chapman S.B."/>
            <person name="Chen Z."/>
            <person name="Freedman E."/>
            <person name="Gellesch M."/>
            <person name="Goldberg J."/>
            <person name="Griggs A."/>
            <person name="Gujja S."/>
            <person name="Heilman E."/>
            <person name="Heiman D."/>
            <person name="Howarth C."/>
            <person name="Mehta T."/>
            <person name="Neiman D."/>
            <person name="Pearson M."/>
            <person name="Roberts A."/>
            <person name="Saif S."/>
            <person name="Shea T."/>
            <person name="Shenoy N."/>
            <person name="Sisk P."/>
            <person name="Stolte C."/>
            <person name="Sykes S."/>
            <person name="White J."/>
            <person name="Yandava C."/>
            <person name="Haas B."/>
            <person name="Nusbaum C."/>
            <person name="Birren B."/>
        </authorList>
    </citation>
    <scope>NUCLEOTIDE SEQUENCE [LARGE SCALE GENOMIC DNA]</scope>
    <source>
        <strain evidence="2">ATCC 50818</strain>
    </source>
</reference>
<dbReference type="InParanoid" id="F2U3M7"/>
<dbReference type="AlphaFoldDB" id="F2U3M7"/>
<protein>
    <submittedName>
        <fullName evidence="2">Uncharacterized protein</fullName>
    </submittedName>
</protein>
<dbReference type="GeneID" id="16076989"/>
<dbReference type="InterPro" id="IPR023214">
    <property type="entry name" value="HAD_sf"/>
</dbReference>